<name>A0A0F8XQD7_9ZZZZ</name>
<dbReference type="EMBL" id="LAZR01057842">
    <property type="protein sequence ID" value="KKK71193.1"/>
    <property type="molecule type" value="Genomic_DNA"/>
</dbReference>
<protein>
    <submittedName>
        <fullName evidence="1">Uncharacterized protein</fullName>
    </submittedName>
</protein>
<sequence>MHCILRKLEQGKDICIIDIDYNIGVTDYYRAQIYKRMVHLGYRYDNELDCYTQRGK</sequence>
<accession>A0A0F8XQD7</accession>
<proteinExistence type="predicted"/>
<reference evidence="1" key="1">
    <citation type="journal article" date="2015" name="Nature">
        <title>Complex archaea that bridge the gap between prokaryotes and eukaryotes.</title>
        <authorList>
            <person name="Spang A."/>
            <person name="Saw J.H."/>
            <person name="Jorgensen S.L."/>
            <person name="Zaremba-Niedzwiedzka K."/>
            <person name="Martijn J."/>
            <person name="Lind A.E."/>
            <person name="van Eijk R."/>
            <person name="Schleper C."/>
            <person name="Guy L."/>
            <person name="Ettema T.J."/>
        </authorList>
    </citation>
    <scope>NUCLEOTIDE SEQUENCE</scope>
</reference>
<dbReference type="AlphaFoldDB" id="A0A0F8XQD7"/>
<evidence type="ECO:0000313" key="1">
    <source>
        <dbReference type="EMBL" id="KKK71193.1"/>
    </source>
</evidence>
<gene>
    <name evidence="1" type="ORF">LCGC14_2916350</name>
</gene>
<comment type="caution">
    <text evidence="1">The sequence shown here is derived from an EMBL/GenBank/DDBJ whole genome shotgun (WGS) entry which is preliminary data.</text>
</comment>
<organism evidence="1">
    <name type="scientific">marine sediment metagenome</name>
    <dbReference type="NCBI Taxonomy" id="412755"/>
    <lineage>
        <taxon>unclassified sequences</taxon>
        <taxon>metagenomes</taxon>
        <taxon>ecological metagenomes</taxon>
    </lineage>
</organism>